<keyword evidence="2" id="KW-1003">Cell membrane</keyword>
<evidence type="ECO:0000256" key="7">
    <source>
        <dbReference type="ARBA" id="ARBA00023136"/>
    </source>
</evidence>
<feature type="transmembrane region" description="Helical" evidence="9">
    <location>
        <begin position="345"/>
        <end position="363"/>
    </location>
</feature>
<dbReference type="AlphaFoldDB" id="A0A538U366"/>
<dbReference type="Pfam" id="PF13231">
    <property type="entry name" value="PMT_2"/>
    <property type="match status" value="1"/>
</dbReference>
<evidence type="ECO:0000256" key="5">
    <source>
        <dbReference type="ARBA" id="ARBA00022692"/>
    </source>
</evidence>
<accession>A0A538U366</accession>
<keyword evidence="4 11" id="KW-0808">Transferase</keyword>
<feature type="transmembrane region" description="Helical" evidence="9">
    <location>
        <begin position="316"/>
        <end position="333"/>
    </location>
</feature>
<dbReference type="GO" id="GO:0005886">
    <property type="term" value="C:plasma membrane"/>
    <property type="evidence" value="ECO:0007669"/>
    <property type="project" value="UniProtKB-SubCell"/>
</dbReference>
<sequence>MPMRDGVADARAGSRGMESFAAATAALLMLRLALAALIPLGDDEGYYWVWSRHPALGYFDHPPFVAWLAGASVQLLGVSRFAMRLPFVLLGTATALLLRRLVCDVTADRRLADRAALLVQITPIHFGLGLLVAPDGPLLFFWMITALAAWRAWSRMDGARAGPWRAIGTIGIPLGAALTAKYVALLIPFSLGAWLAASRRPRRWPAWIGACALALVLFAPVVWWNAHHDWASFRYQFQSRHSGASFHLDRFGTYVASQLGFLSPIVFALVTAAALRLGSWSGLERASGESFLWWMGAPTLLVFAIAGAVTSFKPNWPAAGYLTMIPLALRGLDRRAPARSRMIERAAIGLALASVLLVAAHAVRPFVPLPGEADPTRDMRGWPAAARAAERAAADLRARAPRGSKPPFFAAGRYPNASRLEFSLPDHPAVICLAPERDAYDDWQDLDSLRGRDCVFVSSSRFPASLEQLARVRGARIFEIVRAPAGPRTVHVITVQEGNGFAPPPAVQRQTRGRSR</sequence>
<evidence type="ECO:0000313" key="11">
    <source>
        <dbReference type="EMBL" id="TMQ70346.1"/>
    </source>
</evidence>
<dbReference type="InterPro" id="IPR038731">
    <property type="entry name" value="RgtA/B/C-like"/>
</dbReference>
<dbReference type="PANTHER" id="PTHR33908">
    <property type="entry name" value="MANNOSYLTRANSFERASE YKCB-RELATED"/>
    <property type="match status" value="1"/>
</dbReference>
<evidence type="ECO:0000256" key="8">
    <source>
        <dbReference type="SAM" id="MobiDB-lite"/>
    </source>
</evidence>
<dbReference type="EMBL" id="VBPA01000214">
    <property type="protein sequence ID" value="TMQ70346.1"/>
    <property type="molecule type" value="Genomic_DNA"/>
</dbReference>
<comment type="subcellular location">
    <subcellularLocation>
        <location evidence="1">Cell membrane</location>
        <topology evidence="1">Multi-pass membrane protein</topology>
    </subcellularLocation>
</comment>
<evidence type="ECO:0000256" key="4">
    <source>
        <dbReference type="ARBA" id="ARBA00022679"/>
    </source>
</evidence>
<evidence type="ECO:0000256" key="6">
    <source>
        <dbReference type="ARBA" id="ARBA00022989"/>
    </source>
</evidence>
<feature type="transmembrane region" description="Helical" evidence="9">
    <location>
        <begin position="170"/>
        <end position="197"/>
    </location>
</feature>
<dbReference type="InterPro" id="IPR050297">
    <property type="entry name" value="LipidA_mod_glycosyltrf_83"/>
</dbReference>
<organism evidence="11 12">
    <name type="scientific">Eiseniibacteriota bacterium</name>
    <dbReference type="NCBI Taxonomy" id="2212470"/>
    <lineage>
        <taxon>Bacteria</taxon>
        <taxon>Candidatus Eiseniibacteriota</taxon>
    </lineage>
</organism>
<dbReference type="Proteomes" id="UP000319836">
    <property type="component" value="Unassembled WGS sequence"/>
</dbReference>
<evidence type="ECO:0000259" key="10">
    <source>
        <dbReference type="Pfam" id="PF13231"/>
    </source>
</evidence>
<name>A0A538U366_UNCEI</name>
<gene>
    <name evidence="11" type="ORF">E6K80_08795</name>
</gene>
<reference evidence="11 12" key="1">
    <citation type="journal article" date="2019" name="Nat. Microbiol.">
        <title>Mediterranean grassland soil C-N compound turnover is dependent on rainfall and depth, and is mediated by genomically divergent microorganisms.</title>
        <authorList>
            <person name="Diamond S."/>
            <person name="Andeer P.F."/>
            <person name="Li Z."/>
            <person name="Crits-Christoph A."/>
            <person name="Burstein D."/>
            <person name="Anantharaman K."/>
            <person name="Lane K.R."/>
            <person name="Thomas B.C."/>
            <person name="Pan C."/>
            <person name="Northen T.R."/>
            <person name="Banfield J.F."/>
        </authorList>
    </citation>
    <scope>NUCLEOTIDE SEQUENCE [LARGE SCALE GENOMIC DNA]</scope>
    <source>
        <strain evidence="11">WS_10</strain>
    </source>
</reference>
<feature type="transmembrane region" description="Helical" evidence="9">
    <location>
        <begin position="204"/>
        <end position="224"/>
    </location>
</feature>
<comment type="caution">
    <text evidence="11">The sequence shown here is derived from an EMBL/GenBank/DDBJ whole genome shotgun (WGS) entry which is preliminary data.</text>
</comment>
<evidence type="ECO:0000256" key="2">
    <source>
        <dbReference type="ARBA" id="ARBA00022475"/>
    </source>
</evidence>
<evidence type="ECO:0000256" key="1">
    <source>
        <dbReference type="ARBA" id="ARBA00004651"/>
    </source>
</evidence>
<evidence type="ECO:0000256" key="9">
    <source>
        <dbReference type="SAM" id="Phobius"/>
    </source>
</evidence>
<feature type="transmembrane region" description="Helical" evidence="9">
    <location>
        <begin position="259"/>
        <end position="279"/>
    </location>
</feature>
<keyword evidence="5 9" id="KW-0812">Transmembrane</keyword>
<keyword evidence="7 9" id="KW-0472">Membrane</keyword>
<keyword evidence="6 9" id="KW-1133">Transmembrane helix</keyword>
<feature type="region of interest" description="Disordered" evidence="8">
    <location>
        <begin position="497"/>
        <end position="516"/>
    </location>
</feature>
<evidence type="ECO:0000256" key="3">
    <source>
        <dbReference type="ARBA" id="ARBA00022676"/>
    </source>
</evidence>
<proteinExistence type="predicted"/>
<feature type="domain" description="Glycosyltransferase RgtA/B/C/D-like" evidence="10">
    <location>
        <begin position="60"/>
        <end position="224"/>
    </location>
</feature>
<dbReference type="GO" id="GO:0009103">
    <property type="term" value="P:lipopolysaccharide biosynthetic process"/>
    <property type="evidence" value="ECO:0007669"/>
    <property type="project" value="UniProtKB-ARBA"/>
</dbReference>
<evidence type="ECO:0000313" key="12">
    <source>
        <dbReference type="Proteomes" id="UP000319836"/>
    </source>
</evidence>
<keyword evidence="3" id="KW-0328">Glycosyltransferase</keyword>
<dbReference type="PANTHER" id="PTHR33908:SF11">
    <property type="entry name" value="MEMBRANE PROTEIN"/>
    <property type="match status" value="1"/>
</dbReference>
<protein>
    <submittedName>
        <fullName evidence="11">Phospholipid carrier-dependent glycosyltransferase</fullName>
    </submittedName>
</protein>
<dbReference type="GO" id="GO:0016763">
    <property type="term" value="F:pentosyltransferase activity"/>
    <property type="evidence" value="ECO:0007669"/>
    <property type="project" value="TreeGrafter"/>
</dbReference>
<feature type="transmembrane region" description="Helical" evidence="9">
    <location>
        <begin position="291"/>
        <end position="310"/>
    </location>
</feature>
<feature type="transmembrane region" description="Helical" evidence="9">
    <location>
        <begin position="81"/>
        <end position="102"/>
    </location>
</feature>
<feature type="transmembrane region" description="Helical" evidence="9">
    <location>
        <begin position="123"/>
        <end position="150"/>
    </location>
</feature>